<feature type="region of interest" description="Disordered" evidence="1">
    <location>
        <begin position="260"/>
        <end position="279"/>
    </location>
</feature>
<evidence type="ECO:0000313" key="2">
    <source>
        <dbReference type="EMBL" id="SEB31650.1"/>
    </source>
</evidence>
<name>A0A1H4ICJ4_STRMJ</name>
<sequence>MPVIALAGSAGSPGVTTTALALLLSWPLEPERRVVLAECDPDGGSVLYGLLQGSLGDRYGLKNLSVAARKGELTEAFWRQLVDMTEDGKAAQAAGGRLLLPGLTDPAQAAALAPAWEQLADLLAGIERHSTYPHDVLIDLGRSGAFGPSGVLAQRADLLVMVARSTMRSIQSVQMRIEALQERVGEIGLLLVDEGPYSPGEVQRLLKAPVLATLPYRPSLARVLSEGEEQPSRFARSELMRAVQGATTPLRQRAALRRARLAPRGGPVPGGGEVGAGAW</sequence>
<proteinExistence type="predicted"/>
<evidence type="ECO:0000313" key="3">
    <source>
        <dbReference type="Proteomes" id="UP000198609"/>
    </source>
</evidence>
<accession>A0A1H4ICJ4</accession>
<dbReference type="EMBL" id="FNST01000001">
    <property type="protein sequence ID" value="SEB31650.1"/>
    <property type="molecule type" value="Genomic_DNA"/>
</dbReference>
<evidence type="ECO:0000256" key="1">
    <source>
        <dbReference type="SAM" id="MobiDB-lite"/>
    </source>
</evidence>
<gene>
    <name evidence="2" type="ORF">SAMN04490356_0479</name>
</gene>
<dbReference type="Proteomes" id="UP000198609">
    <property type="component" value="Unassembled WGS sequence"/>
</dbReference>
<dbReference type="Gene3D" id="3.40.50.300">
    <property type="entry name" value="P-loop containing nucleotide triphosphate hydrolases"/>
    <property type="match status" value="1"/>
</dbReference>
<feature type="compositionally biased region" description="Gly residues" evidence="1">
    <location>
        <begin position="267"/>
        <end position="279"/>
    </location>
</feature>
<dbReference type="SUPFAM" id="SSF52540">
    <property type="entry name" value="P-loop containing nucleoside triphosphate hydrolases"/>
    <property type="match status" value="1"/>
</dbReference>
<dbReference type="RefSeq" id="WP_093459917.1">
    <property type="nucleotide sequence ID" value="NZ_FNST01000001.1"/>
</dbReference>
<evidence type="ECO:0008006" key="4">
    <source>
        <dbReference type="Google" id="ProtNLM"/>
    </source>
</evidence>
<dbReference type="AlphaFoldDB" id="A0A1H4ICJ4"/>
<protein>
    <recommendedName>
        <fullName evidence="4">Cellulose biosynthesis protein BcsQ</fullName>
    </recommendedName>
</protein>
<keyword evidence="3" id="KW-1185">Reference proteome</keyword>
<reference evidence="3" key="1">
    <citation type="submission" date="2016-10" db="EMBL/GenBank/DDBJ databases">
        <authorList>
            <person name="Varghese N."/>
            <person name="Submissions S."/>
        </authorList>
    </citation>
    <scope>NUCLEOTIDE SEQUENCE [LARGE SCALE GENOMIC DNA]</scope>
    <source>
        <strain evidence="3">DSM 40318</strain>
    </source>
</reference>
<organism evidence="2 3">
    <name type="scientific">Streptomyces melanosporofaciens</name>
    <dbReference type="NCBI Taxonomy" id="67327"/>
    <lineage>
        <taxon>Bacteria</taxon>
        <taxon>Bacillati</taxon>
        <taxon>Actinomycetota</taxon>
        <taxon>Actinomycetes</taxon>
        <taxon>Kitasatosporales</taxon>
        <taxon>Streptomycetaceae</taxon>
        <taxon>Streptomyces</taxon>
        <taxon>Streptomyces violaceusniger group</taxon>
    </lineage>
</organism>
<dbReference type="InterPro" id="IPR027417">
    <property type="entry name" value="P-loop_NTPase"/>
</dbReference>